<dbReference type="InterPro" id="IPR001304">
    <property type="entry name" value="C-type_lectin-like"/>
</dbReference>
<dbReference type="SUPFAM" id="SSF56436">
    <property type="entry name" value="C-type lectin-like"/>
    <property type="match status" value="1"/>
</dbReference>
<accession>A0A368H7F1</accession>
<proteinExistence type="predicted"/>
<dbReference type="OrthoDB" id="5780698at2759"/>
<dbReference type="InterPro" id="IPR016186">
    <property type="entry name" value="C-type_lectin-like/link_sf"/>
</dbReference>
<dbReference type="STRING" id="29170.A0A368H7F1"/>
<feature type="domain" description="C-type lectin" evidence="1">
    <location>
        <begin position="10"/>
        <end position="89"/>
    </location>
</feature>
<dbReference type="InterPro" id="IPR016187">
    <property type="entry name" value="CTDL_fold"/>
</dbReference>
<dbReference type="EMBL" id="JOJR01000007">
    <property type="protein sequence ID" value="RCN52494.1"/>
    <property type="molecule type" value="Genomic_DNA"/>
</dbReference>
<dbReference type="Proteomes" id="UP000252519">
    <property type="component" value="Unassembled WGS sequence"/>
</dbReference>
<dbReference type="PROSITE" id="PS50041">
    <property type="entry name" value="C_TYPE_LECTIN_2"/>
    <property type="match status" value="1"/>
</dbReference>
<dbReference type="CDD" id="cd00037">
    <property type="entry name" value="CLECT"/>
    <property type="match status" value="1"/>
</dbReference>
<comment type="caution">
    <text evidence="2">The sequence shown here is derived from an EMBL/GenBank/DDBJ whole genome shotgun (WGS) entry which is preliminary data.</text>
</comment>
<evidence type="ECO:0000313" key="2">
    <source>
        <dbReference type="EMBL" id="RCN52494.1"/>
    </source>
</evidence>
<evidence type="ECO:0000313" key="3">
    <source>
        <dbReference type="Proteomes" id="UP000252519"/>
    </source>
</evidence>
<gene>
    <name evidence="2" type="ORF">ANCCAN_01538</name>
</gene>
<keyword evidence="3" id="KW-1185">Reference proteome</keyword>
<organism evidence="2 3">
    <name type="scientific">Ancylostoma caninum</name>
    <name type="common">Dog hookworm</name>
    <dbReference type="NCBI Taxonomy" id="29170"/>
    <lineage>
        <taxon>Eukaryota</taxon>
        <taxon>Metazoa</taxon>
        <taxon>Ecdysozoa</taxon>
        <taxon>Nematoda</taxon>
        <taxon>Chromadorea</taxon>
        <taxon>Rhabditida</taxon>
        <taxon>Rhabditina</taxon>
        <taxon>Rhabditomorpha</taxon>
        <taxon>Strongyloidea</taxon>
        <taxon>Ancylostomatidae</taxon>
        <taxon>Ancylostomatinae</taxon>
        <taxon>Ancylostoma</taxon>
    </lineage>
</organism>
<dbReference type="InterPro" id="IPR050111">
    <property type="entry name" value="C-type_lectin/snaclec_domain"/>
</dbReference>
<dbReference type="Gene3D" id="3.10.100.10">
    <property type="entry name" value="Mannose-Binding Protein A, subunit A"/>
    <property type="match status" value="1"/>
</dbReference>
<evidence type="ECO:0000259" key="1">
    <source>
        <dbReference type="PROSITE" id="PS50041"/>
    </source>
</evidence>
<dbReference type="AlphaFoldDB" id="A0A368H7F1"/>
<dbReference type="PANTHER" id="PTHR22803">
    <property type="entry name" value="MANNOSE, PHOSPHOLIPASE, LECTIN RECEPTOR RELATED"/>
    <property type="match status" value="1"/>
</dbReference>
<dbReference type="Pfam" id="PF00059">
    <property type="entry name" value="Lectin_C"/>
    <property type="match status" value="1"/>
</dbReference>
<sequence>MSLTTTGHNIRSFEDFVYIGLRKDKRTGKWYWTDGSKVNYTKWAVHQPDSPETKHCTQLHQDPGPGLIYVENWKWNSISCDTRMKYFVCKR</sequence>
<protein>
    <submittedName>
        <fullName evidence="2">Lectin C-type domain protein</fullName>
    </submittedName>
</protein>
<reference evidence="2 3" key="1">
    <citation type="submission" date="2014-10" db="EMBL/GenBank/DDBJ databases">
        <title>Draft genome of the hookworm Ancylostoma caninum.</title>
        <authorList>
            <person name="Mitreva M."/>
        </authorList>
    </citation>
    <scope>NUCLEOTIDE SEQUENCE [LARGE SCALE GENOMIC DNA]</scope>
    <source>
        <strain evidence="2 3">Baltimore</strain>
    </source>
</reference>
<name>A0A368H7F1_ANCCA</name>